<dbReference type="InterPro" id="IPR036291">
    <property type="entry name" value="NAD(P)-bd_dom_sf"/>
</dbReference>
<proteinExistence type="predicted"/>
<dbReference type="STRING" id="1182545.A0A072NVU3"/>
<dbReference type="SUPFAM" id="SSF56059">
    <property type="entry name" value="Glutathione synthetase ATP-binding domain-like"/>
    <property type="match status" value="1"/>
</dbReference>
<dbReference type="GeneID" id="25287333"/>
<gene>
    <name evidence="2" type="ORF">A1O9_12439</name>
</gene>
<dbReference type="HOGENOM" id="CLU_026180_1_0_1"/>
<evidence type="ECO:0008006" key="4">
    <source>
        <dbReference type="Google" id="ProtNLM"/>
    </source>
</evidence>
<dbReference type="VEuPathDB" id="FungiDB:A1O9_12439"/>
<keyword evidence="3" id="KW-1185">Reference proteome</keyword>
<dbReference type="Gene3D" id="3.30.470.20">
    <property type="entry name" value="ATP-grasp fold, B domain"/>
    <property type="match status" value="1"/>
</dbReference>
<keyword evidence="1" id="KW-0812">Transmembrane</keyword>
<sequence>MLDASSSVLLHRLQGTALIAFSIVFLPLDTSIFVISYLLSYVFHNICEENRKIARSDPNFKPRNVLVTGVGMTKGLVLARAFYEAGHNVVGADFEANGSLVCGRVSKSLRAFRPLRRSDVKNGASPYIQSLLDIILKEKIEIWVSCSGVASATEDGIAKEIIEVRTNCKAIQFDLKTTEMLHEKHSFIEHTRSLGLNVPETHEITSRSAVENLLRNSPEDRKFIMKTIRMDDSARADMTLLPKATPQETSKHIAKLKISEKTPWILQQFIEGREYCTHSLVVNGKVRAFVACPSAELLMHYEALPHNSTLSQAMLAFTKKYASNGGPGFTGHLSFDFMVEASAPSESSGEIVLYPIECNPRAHTAVALFGGTPGMICGYLSILDDAPSLDHGQLATPRQADKYCWVGHDLVTMVVLPSLAFFTLHISFPDLISSYKSFLEHLFLWKDATYEMWDPLPWWWLYHVYWPMQFLSCIRAGKKWSRINVSTTKMFEC</sequence>
<keyword evidence="1" id="KW-0472">Membrane</keyword>
<evidence type="ECO:0000256" key="1">
    <source>
        <dbReference type="SAM" id="Phobius"/>
    </source>
</evidence>
<dbReference type="Proteomes" id="UP000027920">
    <property type="component" value="Unassembled WGS sequence"/>
</dbReference>
<organism evidence="2 3">
    <name type="scientific">Exophiala aquamarina CBS 119918</name>
    <dbReference type="NCBI Taxonomy" id="1182545"/>
    <lineage>
        <taxon>Eukaryota</taxon>
        <taxon>Fungi</taxon>
        <taxon>Dikarya</taxon>
        <taxon>Ascomycota</taxon>
        <taxon>Pezizomycotina</taxon>
        <taxon>Eurotiomycetes</taxon>
        <taxon>Chaetothyriomycetidae</taxon>
        <taxon>Chaetothyriales</taxon>
        <taxon>Herpotrichiellaceae</taxon>
        <taxon>Exophiala</taxon>
    </lineage>
</organism>
<reference evidence="2 3" key="1">
    <citation type="submission" date="2013-03" db="EMBL/GenBank/DDBJ databases">
        <title>The Genome Sequence of Exophiala aquamarina CBS 119918.</title>
        <authorList>
            <consortium name="The Broad Institute Genomics Platform"/>
            <person name="Cuomo C."/>
            <person name="de Hoog S."/>
            <person name="Gorbushina A."/>
            <person name="Walker B."/>
            <person name="Young S.K."/>
            <person name="Zeng Q."/>
            <person name="Gargeya S."/>
            <person name="Fitzgerald M."/>
            <person name="Haas B."/>
            <person name="Abouelleil A."/>
            <person name="Allen A.W."/>
            <person name="Alvarado L."/>
            <person name="Arachchi H.M."/>
            <person name="Berlin A.M."/>
            <person name="Chapman S.B."/>
            <person name="Gainer-Dewar J."/>
            <person name="Goldberg J."/>
            <person name="Griggs A."/>
            <person name="Gujja S."/>
            <person name="Hansen M."/>
            <person name="Howarth C."/>
            <person name="Imamovic A."/>
            <person name="Ireland A."/>
            <person name="Larimer J."/>
            <person name="McCowan C."/>
            <person name="Murphy C."/>
            <person name="Pearson M."/>
            <person name="Poon T.W."/>
            <person name="Priest M."/>
            <person name="Roberts A."/>
            <person name="Saif S."/>
            <person name="Shea T."/>
            <person name="Sisk P."/>
            <person name="Sykes S."/>
            <person name="Wortman J."/>
            <person name="Nusbaum C."/>
            <person name="Birren B."/>
        </authorList>
    </citation>
    <scope>NUCLEOTIDE SEQUENCE [LARGE SCALE GENOMIC DNA]</scope>
    <source>
        <strain evidence="2 3">CBS 119918</strain>
    </source>
</reference>
<protein>
    <recommendedName>
        <fullName evidence="4">ATP-grasp domain-containing protein</fullName>
    </recommendedName>
</protein>
<comment type="caution">
    <text evidence="2">The sequence shown here is derived from an EMBL/GenBank/DDBJ whole genome shotgun (WGS) entry which is preliminary data.</text>
</comment>
<feature type="transmembrane region" description="Helical" evidence="1">
    <location>
        <begin position="20"/>
        <end position="43"/>
    </location>
</feature>
<name>A0A072NVU3_9EURO</name>
<dbReference type="AlphaFoldDB" id="A0A072NVU3"/>
<dbReference type="OrthoDB" id="186626at2759"/>
<dbReference type="EMBL" id="AMGV01000023">
    <property type="protein sequence ID" value="KEF51522.1"/>
    <property type="molecule type" value="Genomic_DNA"/>
</dbReference>
<accession>A0A072NVU3</accession>
<dbReference type="SUPFAM" id="SSF51735">
    <property type="entry name" value="NAD(P)-binding Rossmann-fold domains"/>
    <property type="match status" value="1"/>
</dbReference>
<keyword evidence="1" id="KW-1133">Transmembrane helix</keyword>
<evidence type="ECO:0000313" key="3">
    <source>
        <dbReference type="Proteomes" id="UP000027920"/>
    </source>
</evidence>
<evidence type="ECO:0000313" key="2">
    <source>
        <dbReference type="EMBL" id="KEF51522.1"/>
    </source>
</evidence>
<dbReference type="RefSeq" id="XP_013254112.1">
    <property type="nucleotide sequence ID" value="XM_013398658.1"/>
</dbReference>